<dbReference type="SUPFAM" id="SSF53448">
    <property type="entry name" value="Nucleotide-diphospho-sugar transferases"/>
    <property type="match status" value="1"/>
</dbReference>
<evidence type="ECO:0000313" key="3">
    <source>
        <dbReference type="Proteomes" id="UP000887023"/>
    </source>
</evidence>
<dbReference type="EC" id="2.4.-.-" evidence="2"/>
<dbReference type="Pfam" id="PF00535">
    <property type="entry name" value="Glycos_transf_2"/>
    <property type="match status" value="1"/>
</dbReference>
<accession>A0ABX8SEZ4</accession>
<evidence type="ECO:0000259" key="1">
    <source>
        <dbReference type="Pfam" id="PF00535"/>
    </source>
</evidence>
<dbReference type="Proteomes" id="UP000887023">
    <property type="component" value="Chromosome"/>
</dbReference>
<dbReference type="InterPro" id="IPR001173">
    <property type="entry name" value="Glyco_trans_2-like"/>
</dbReference>
<reference evidence="2" key="1">
    <citation type="submission" date="2021-07" db="EMBL/GenBank/DDBJ databases">
        <title>Candidatus Kaistella beijingensis sp. nov. isolated from a municipal wastewater treatment plant is involved in sludge foaming.</title>
        <authorList>
            <person name="Song Y."/>
            <person name="Liu S.-J."/>
        </authorList>
    </citation>
    <scope>NUCLEOTIDE SEQUENCE</scope>
    <source>
        <strain evidence="2">DSM 43998</strain>
    </source>
</reference>
<dbReference type="Gene3D" id="3.90.550.10">
    <property type="entry name" value="Spore Coat Polysaccharide Biosynthesis Protein SpsA, Chain A"/>
    <property type="match status" value="1"/>
</dbReference>
<keyword evidence="2" id="KW-0328">Glycosyltransferase</keyword>
<keyword evidence="2" id="KW-0808">Transferase</keyword>
<name>A0ABX8SEZ4_9ACTN</name>
<gene>
    <name evidence="2" type="ORF">KV203_06935</name>
</gene>
<evidence type="ECO:0000313" key="2">
    <source>
        <dbReference type="EMBL" id="QXQ15732.1"/>
    </source>
</evidence>
<dbReference type="PANTHER" id="PTHR43646:SF3">
    <property type="entry name" value="SLR1566 PROTEIN"/>
    <property type="match status" value="1"/>
</dbReference>
<dbReference type="PANTHER" id="PTHR43646">
    <property type="entry name" value="GLYCOSYLTRANSFERASE"/>
    <property type="match status" value="1"/>
</dbReference>
<dbReference type="InterPro" id="IPR029044">
    <property type="entry name" value="Nucleotide-diphossugar_trans"/>
</dbReference>
<dbReference type="GO" id="GO:0016757">
    <property type="term" value="F:glycosyltransferase activity"/>
    <property type="evidence" value="ECO:0007669"/>
    <property type="project" value="UniProtKB-KW"/>
</dbReference>
<organism evidence="2 3">
    <name type="scientific">Skermania pinensis</name>
    <dbReference type="NCBI Taxonomy" id="39122"/>
    <lineage>
        <taxon>Bacteria</taxon>
        <taxon>Bacillati</taxon>
        <taxon>Actinomycetota</taxon>
        <taxon>Actinomycetes</taxon>
        <taxon>Mycobacteriales</taxon>
        <taxon>Gordoniaceae</taxon>
        <taxon>Skermania</taxon>
    </lineage>
</organism>
<feature type="domain" description="Glycosyltransferase 2-like" evidence="1">
    <location>
        <begin position="16"/>
        <end position="188"/>
    </location>
</feature>
<keyword evidence="3" id="KW-1185">Reference proteome</keyword>
<proteinExistence type="predicted"/>
<dbReference type="EMBL" id="CP079105">
    <property type="protein sequence ID" value="QXQ15732.1"/>
    <property type="molecule type" value="Genomic_DNA"/>
</dbReference>
<sequence>MPRLRPGAAVLEPVLVCIPARDEAHRLPDLLADLQRQRGVPRLRVLVLDDASADGTGELARRTTARDDRFEVLTGSGEPPPGWTGKAAACARLAEHARPTEVLVFLDADVRLTDQAIAAAVARLRRRGTGLVAPWPRQDARTPAERLVQPLLAWSWSVSLPIRPANRSRRRSTAVACGQFLVFDPTAYRRVGGHAAVAGSVTEDLDLARALRDAGVSTELVAANGLASCRMYRDAAELTRGYSRWLWSAYPGPAHAAVTALLTLTYLVPPLAALTGAGPTRRWGVAGYTAAVGSRLLARRLEGAGWDPAAALHPVSVLAYLLLGARSRRAARTGRLTWRGRPLPARRRTAARASRGSR</sequence>
<protein>
    <submittedName>
        <fullName evidence="2">Glycosyltransferase</fullName>
        <ecNumber evidence="2">2.4.-.-</ecNumber>
    </submittedName>
</protein>